<reference evidence="3 4" key="1">
    <citation type="submission" date="2024-02" db="EMBL/GenBank/DDBJ databases">
        <title>A draft genome for the cacao thread blight pathogen Marasmius crinis-equi.</title>
        <authorList>
            <person name="Cohen S.P."/>
            <person name="Baruah I.K."/>
            <person name="Amoako-Attah I."/>
            <person name="Bukari Y."/>
            <person name="Meinhardt L.W."/>
            <person name="Bailey B.A."/>
        </authorList>
    </citation>
    <scope>NUCLEOTIDE SEQUENCE [LARGE SCALE GENOMIC DNA]</scope>
    <source>
        <strain evidence="3 4">GH-76</strain>
    </source>
</reference>
<evidence type="ECO:0000256" key="2">
    <source>
        <dbReference type="SAM" id="MobiDB-lite"/>
    </source>
</evidence>
<feature type="region of interest" description="Disordered" evidence="2">
    <location>
        <begin position="177"/>
        <end position="197"/>
    </location>
</feature>
<dbReference type="PANTHER" id="PTHR31580">
    <property type="entry name" value="FILAMENT-LIKE PLANT PROTEIN 4"/>
    <property type="match status" value="1"/>
</dbReference>
<name>A0ABR3F3N1_9AGAR</name>
<keyword evidence="4" id="KW-1185">Reference proteome</keyword>
<evidence type="ECO:0000313" key="3">
    <source>
        <dbReference type="EMBL" id="KAL0569733.1"/>
    </source>
</evidence>
<evidence type="ECO:0000313" key="4">
    <source>
        <dbReference type="Proteomes" id="UP001465976"/>
    </source>
</evidence>
<proteinExistence type="predicted"/>
<sequence length="604" mass="66983">MPSIRETRTRPYLQDVVHSALEYGSGKAKSMPIAQIYKGMKDLEDINPPGRNAKSSQKRAVGQLVEERGLWKRNGRGTVSWTADGQKHLRAARAEAGVDSSGTPSRRQYVLIAKIIDEWSRPSSSRRRRSGPTVAQLKSENKKIIHKNEELKELLERVKADSEAQARTLKQTLEVQDHLTHQRPLTPMSDFGEEDDSAALENSISSSMVVELDSDDDDGVQDYQLATPTPAPIHAPMPIRGASSLLLTRSGSWRDVATGRVTPARTTGHATPPLAHDGDESSQMTMVGQPDPEDLVRPCPPRNLSHLPTPDHTPERLVRSSSSQSSIFTLGVKDKRIQELEEELANSKLELQNVQVRLNVQVTELQSERSSLKTQLDKLIQETGQLQQDKIQLVADKGTLAARVVALTTSETDLRLEIANLKASEAQKSAELAAADSNVIALRAETAQQAQQAQDMTAAYNSMVAQKTAADTAHEQAVQEQATRRAELEGRIETLQAQVSNAEVTFQNLQTIMNQAQEEARQREQSLAKEKLDLSEKLNEANRDLNDADDTIDVLEEDLKRERTKLEIASKTLASTEAMLKQTRESLVADQSDERPRKRPRHSC</sequence>
<feature type="region of interest" description="Disordered" evidence="2">
    <location>
        <begin position="577"/>
        <end position="604"/>
    </location>
</feature>
<dbReference type="EMBL" id="JBAHYK010001062">
    <property type="protein sequence ID" value="KAL0569733.1"/>
    <property type="molecule type" value="Genomic_DNA"/>
</dbReference>
<feature type="coiled-coil region" evidence="1">
    <location>
        <begin position="330"/>
        <end position="389"/>
    </location>
</feature>
<evidence type="ECO:0000256" key="1">
    <source>
        <dbReference type="SAM" id="Coils"/>
    </source>
</evidence>
<protein>
    <submittedName>
        <fullName evidence="3">Uncharacterized protein</fullName>
    </submittedName>
</protein>
<feature type="coiled-coil region" evidence="1">
    <location>
        <begin position="478"/>
        <end position="572"/>
    </location>
</feature>
<dbReference type="Proteomes" id="UP001465976">
    <property type="component" value="Unassembled WGS sequence"/>
</dbReference>
<gene>
    <name evidence="3" type="ORF">V5O48_012231</name>
</gene>
<feature type="region of interest" description="Disordered" evidence="2">
    <location>
        <begin position="263"/>
        <end position="289"/>
    </location>
</feature>
<dbReference type="PANTHER" id="PTHR31580:SF4">
    <property type="entry name" value="FILAMENT-LIKE PLANT PROTEIN 6"/>
    <property type="match status" value="1"/>
</dbReference>
<feature type="region of interest" description="Disordered" evidence="2">
    <location>
        <begin position="121"/>
        <end position="141"/>
    </location>
</feature>
<comment type="caution">
    <text evidence="3">The sequence shown here is derived from an EMBL/GenBank/DDBJ whole genome shotgun (WGS) entry which is preliminary data.</text>
</comment>
<keyword evidence="1" id="KW-0175">Coiled coil</keyword>
<organism evidence="3 4">
    <name type="scientific">Marasmius crinis-equi</name>
    <dbReference type="NCBI Taxonomy" id="585013"/>
    <lineage>
        <taxon>Eukaryota</taxon>
        <taxon>Fungi</taxon>
        <taxon>Dikarya</taxon>
        <taxon>Basidiomycota</taxon>
        <taxon>Agaricomycotina</taxon>
        <taxon>Agaricomycetes</taxon>
        <taxon>Agaricomycetidae</taxon>
        <taxon>Agaricales</taxon>
        <taxon>Marasmiineae</taxon>
        <taxon>Marasmiaceae</taxon>
        <taxon>Marasmius</taxon>
    </lineage>
</organism>
<accession>A0ABR3F3N1</accession>